<evidence type="ECO:0000313" key="5">
    <source>
        <dbReference type="EMBL" id="GHO96916.1"/>
    </source>
</evidence>
<organism evidence="5 6">
    <name type="scientific">Reticulibacter mediterranei</name>
    <dbReference type="NCBI Taxonomy" id="2778369"/>
    <lineage>
        <taxon>Bacteria</taxon>
        <taxon>Bacillati</taxon>
        <taxon>Chloroflexota</taxon>
        <taxon>Ktedonobacteria</taxon>
        <taxon>Ktedonobacterales</taxon>
        <taxon>Reticulibacteraceae</taxon>
        <taxon>Reticulibacter</taxon>
    </lineage>
</organism>
<dbReference type="Proteomes" id="UP000597444">
    <property type="component" value="Unassembled WGS sequence"/>
</dbReference>
<evidence type="ECO:0000256" key="2">
    <source>
        <dbReference type="ARBA" id="ARBA00023125"/>
    </source>
</evidence>
<sequence>MLIKELAERTGLTPQTIRFYEREGFLDQRYIRRRANNYRDYTEDAVQYLLHLKAGQASGFTLAELKAFSDPEATGGWTTEQQLAFLHQKIVDINHRIAQLEQMRTHMTDLMHAKEHGTMCPRQKAESR</sequence>
<dbReference type="Gene3D" id="1.10.1660.10">
    <property type="match status" value="1"/>
</dbReference>
<keyword evidence="1" id="KW-0805">Transcription regulation</keyword>
<evidence type="ECO:0000256" key="1">
    <source>
        <dbReference type="ARBA" id="ARBA00023015"/>
    </source>
</evidence>
<accession>A0A8J3IVF0</accession>
<dbReference type="SMART" id="SM00422">
    <property type="entry name" value="HTH_MERR"/>
    <property type="match status" value="1"/>
</dbReference>
<feature type="domain" description="HTH merR-type" evidence="4">
    <location>
        <begin position="1"/>
        <end position="71"/>
    </location>
</feature>
<name>A0A8J3IVF0_9CHLR</name>
<dbReference type="PANTHER" id="PTHR30204:SF94">
    <property type="entry name" value="HEAVY METAL-DEPENDENT TRANSCRIPTIONAL REGULATOR HI_0293-RELATED"/>
    <property type="match status" value="1"/>
</dbReference>
<gene>
    <name evidence="5" type="ORF">KSF_069640</name>
</gene>
<dbReference type="InterPro" id="IPR000551">
    <property type="entry name" value="MerR-type_HTH_dom"/>
</dbReference>
<protein>
    <recommendedName>
        <fullName evidence="4">HTH merR-type domain-containing protein</fullName>
    </recommendedName>
</protein>
<dbReference type="InterPro" id="IPR009061">
    <property type="entry name" value="DNA-bd_dom_put_sf"/>
</dbReference>
<comment type="caution">
    <text evidence="5">The sequence shown here is derived from an EMBL/GenBank/DDBJ whole genome shotgun (WGS) entry which is preliminary data.</text>
</comment>
<keyword evidence="3" id="KW-0804">Transcription</keyword>
<evidence type="ECO:0000259" key="4">
    <source>
        <dbReference type="PROSITE" id="PS50937"/>
    </source>
</evidence>
<evidence type="ECO:0000313" key="6">
    <source>
        <dbReference type="Proteomes" id="UP000597444"/>
    </source>
</evidence>
<dbReference type="PANTHER" id="PTHR30204">
    <property type="entry name" value="REDOX-CYCLING DRUG-SENSING TRANSCRIPTIONAL ACTIVATOR SOXR"/>
    <property type="match status" value="1"/>
</dbReference>
<dbReference type="RefSeq" id="WP_220207505.1">
    <property type="nucleotide sequence ID" value="NZ_BNJK01000001.1"/>
</dbReference>
<reference evidence="5" key="1">
    <citation type="submission" date="2020-10" db="EMBL/GenBank/DDBJ databases">
        <title>Taxonomic study of unclassified bacteria belonging to the class Ktedonobacteria.</title>
        <authorList>
            <person name="Yabe S."/>
            <person name="Wang C.M."/>
            <person name="Zheng Y."/>
            <person name="Sakai Y."/>
            <person name="Cavaletti L."/>
            <person name="Monciardini P."/>
            <person name="Donadio S."/>
        </authorList>
    </citation>
    <scope>NUCLEOTIDE SEQUENCE</scope>
    <source>
        <strain evidence="5">ID150040</strain>
    </source>
</reference>
<dbReference type="GO" id="GO:0003700">
    <property type="term" value="F:DNA-binding transcription factor activity"/>
    <property type="evidence" value="ECO:0007669"/>
    <property type="project" value="InterPro"/>
</dbReference>
<keyword evidence="2" id="KW-0238">DNA-binding</keyword>
<dbReference type="GO" id="GO:0003677">
    <property type="term" value="F:DNA binding"/>
    <property type="evidence" value="ECO:0007669"/>
    <property type="project" value="UniProtKB-KW"/>
</dbReference>
<keyword evidence="6" id="KW-1185">Reference proteome</keyword>
<proteinExistence type="predicted"/>
<dbReference type="EMBL" id="BNJK01000001">
    <property type="protein sequence ID" value="GHO96916.1"/>
    <property type="molecule type" value="Genomic_DNA"/>
</dbReference>
<evidence type="ECO:0000256" key="3">
    <source>
        <dbReference type="ARBA" id="ARBA00023163"/>
    </source>
</evidence>
<dbReference type="Pfam" id="PF13411">
    <property type="entry name" value="MerR_1"/>
    <property type="match status" value="1"/>
</dbReference>
<dbReference type="SUPFAM" id="SSF46955">
    <property type="entry name" value="Putative DNA-binding domain"/>
    <property type="match status" value="1"/>
</dbReference>
<dbReference type="PROSITE" id="PS50937">
    <property type="entry name" value="HTH_MERR_2"/>
    <property type="match status" value="1"/>
</dbReference>
<dbReference type="AlphaFoldDB" id="A0A8J3IVF0"/>
<dbReference type="InterPro" id="IPR047057">
    <property type="entry name" value="MerR_fam"/>
</dbReference>